<sequence length="298" mass="32387">MIKIGIVVMDPKSYLALVEDRDTPLLLQALHRAGVSAEAFSWHDREVDWSQLDLAVLRTPWDYSQQPAAFDAWLEHAAARTRVLNQPELVRWNMDKHYLDELATAGIAVVPTTFHDQEDSLRTSLAGHAGQQIVLKPSVSAGSRHTGLFGADDPAALELGRQILAGGRTVMLQPEVPELSAGQEKALYAIEGHYTHAITKGALLARGGGLRGGGYQENPQLVTAEPAERAFAEKVLAATSRVTGLEMPLYARIDMVDTAQRGLMLLEAELIEPSLNLPLAPEVADILADAILARARAR</sequence>
<organism evidence="1 2">
    <name type="scientific">Candidatus Brachybacterium merdavium</name>
    <dbReference type="NCBI Taxonomy" id="2838513"/>
    <lineage>
        <taxon>Bacteria</taxon>
        <taxon>Bacillati</taxon>
        <taxon>Actinomycetota</taxon>
        <taxon>Actinomycetes</taxon>
        <taxon>Micrococcales</taxon>
        <taxon>Dermabacteraceae</taxon>
        <taxon>Brachybacterium</taxon>
    </lineage>
</organism>
<proteinExistence type="predicted"/>
<dbReference type="InterPro" id="IPR053191">
    <property type="entry name" value="DcsG_Biosynth_Enzyme"/>
</dbReference>
<dbReference type="PANTHER" id="PTHR39217">
    <property type="match status" value="1"/>
</dbReference>
<accession>A0A9D2LD37</accession>
<comment type="caution">
    <text evidence="1">The sequence shown here is derived from an EMBL/GenBank/DDBJ whole genome shotgun (WGS) entry which is preliminary data.</text>
</comment>
<reference evidence="1" key="2">
    <citation type="submission" date="2021-04" db="EMBL/GenBank/DDBJ databases">
        <authorList>
            <person name="Gilroy R."/>
        </authorList>
    </citation>
    <scope>NUCLEOTIDE SEQUENCE</scope>
    <source>
        <strain evidence="1">ChiHjej13B12-24818</strain>
    </source>
</reference>
<evidence type="ECO:0000313" key="1">
    <source>
        <dbReference type="EMBL" id="HJB10364.1"/>
    </source>
</evidence>
<dbReference type="EMBL" id="DWZH01000053">
    <property type="protein sequence ID" value="HJB10364.1"/>
    <property type="molecule type" value="Genomic_DNA"/>
</dbReference>
<protein>
    <recommendedName>
        <fullName evidence="3">ATP-grasp domain-containing protein</fullName>
    </recommendedName>
</protein>
<dbReference type="SUPFAM" id="SSF56059">
    <property type="entry name" value="Glutathione synthetase ATP-binding domain-like"/>
    <property type="match status" value="1"/>
</dbReference>
<evidence type="ECO:0008006" key="3">
    <source>
        <dbReference type="Google" id="ProtNLM"/>
    </source>
</evidence>
<name>A0A9D2LD37_9MICO</name>
<dbReference type="PANTHER" id="PTHR39217:SF1">
    <property type="entry name" value="GLUTATHIONE SYNTHETASE"/>
    <property type="match status" value="1"/>
</dbReference>
<gene>
    <name evidence="1" type="ORF">H9786_07505</name>
</gene>
<reference evidence="1" key="1">
    <citation type="journal article" date="2021" name="PeerJ">
        <title>Extensive microbial diversity within the chicken gut microbiome revealed by metagenomics and culture.</title>
        <authorList>
            <person name="Gilroy R."/>
            <person name="Ravi A."/>
            <person name="Getino M."/>
            <person name="Pursley I."/>
            <person name="Horton D.L."/>
            <person name="Alikhan N.F."/>
            <person name="Baker D."/>
            <person name="Gharbi K."/>
            <person name="Hall N."/>
            <person name="Watson M."/>
            <person name="Adriaenssens E.M."/>
            <person name="Foster-Nyarko E."/>
            <person name="Jarju S."/>
            <person name="Secka A."/>
            <person name="Antonio M."/>
            <person name="Oren A."/>
            <person name="Chaudhuri R.R."/>
            <person name="La Ragione R."/>
            <person name="Hildebrand F."/>
            <person name="Pallen M.J."/>
        </authorList>
    </citation>
    <scope>NUCLEOTIDE SEQUENCE</scope>
    <source>
        <strain evidence="1">ChiHjej13B12-24818</strain>
    </source>
</reference>
<evidence type="ECO:0000313" key="2">
    <source>
        <dbReference type="Proteomes" id="UP000823823"/>
    </source>
</evidence>
<dbReference type="AlphaFoldDB" id="A0A9D2LD37"/>
<dbReference type="Proteomes" id="UP000823823">
    <property type="component" value="Unassembled WGS sequence"/>
</dbReference>